<dbReference type="Pfam" id="PF13620">
    <property type="entry name" value="CarboxypepD_reg"/>
    <property type="match status" value="6"/>
</dbReference>
<evidence type="ECO:0000313" key="5">
    <source>
        <dbReference type="Proteomes" id="UP000199400"/>
    </source>
</evidence>
<accession>A0A1I1X659</accession>
<dbReference type="SUPFAM" id="SSF49452">
    <property type="entry name" value="Starch-binding domain-like"/>
    <property type="match status" value="5"/>
</dbReference>
<keyword evidence="5" id="KW-1185">Reference proteome</keyword>
<sequence length="992" mass="104235">MSKDETARGSGPVWLVVAGLAGAAFWWWRSGAESAAVPAAEQGEQQVQAIATSLPEARPELVLNPRFAERATVAGIVRDPQGQPVAGAQVCATTSANELASKDMERPSCTKTERDGHYRIEGLFPVRYAILASAAGFAPGKYYQGEGAARRSWIDLRPKMEALGVDITLEDGGVEIHGFVKDLSGGPIEGAQVTAGATFAWTAADGSFSAWVAEGSVWIVANADGYARGHEEGLAPGHEFELFLTPEAVLVGKVVRAGEGGGPIEGAQVIAVSGGWGFMPKSAYTDANGEFRIEGLEPGAYKARAEADDALGVAKEQVILGLGETSDPILIEAHPAFTVEGKIVTEGGGSCDNGNVSLADPAQGREAWMPIESDGTVRKRGVLPGDYQVHVRCRGFVSAERYERVKVVDKSVTGLRWDVSKGQSIRGVVVDASGKPVPKMNLEASLKPDPSRARAHQTANVWGPETDAQGRFELAGLLPGTYDVSVNSWGQPRATPATPTVVEVPKGKDATGVRIELPATGEVRGSVRDSKGQPIAAAKIGANDGVHWQFATAADDGSFHFKNLASGDYRITARMGWFGETMRAPGTSDDDVQGERVEVREGKVATVKLVVESASGRITGVVRDEDGGPVADAFVEATRESESAASSAGAGMRQGRWGEFFEKPNLTDQDGKFTLERLETGKHTLRAHRKGGGEAIVEHVALGSEVVLTIASPGRMSGTVNVRGGAAPEEFTIVVLDEATGYQRHDNFFRTGGAWSVPDLPAGNYKVSVTAGGGTAEVHATMAAGKDTSGVRIELAPKVTVRGTVVDTDGKPIAGLEVSVSAPGTWSSSRGDEDKRHVTDEQGRYEVTNAPSGKVQVNVYPRSWGNSEYSYTSMPVMLSADASETELAPIKVARKRVKDGEKSGELGIKLKEPEPGADPLTRQLIVAYVRPGSAAALAGLQIGDVIVSVDGQDVTGANAYLYHGLTEVLEGTALTLGLANGKSLSVTAGKAP</sequence>
<dbReference type="EMBL" id="FOMX01000007">
    <property type="protein sequence ID" value="SFE00800.1"/>
    <property type="molecule type" value="Genomic_DNA"/>
</dbReference>
<keyword evidence="2" id="KW-1133">Transmembrane helix</keyword>
<reference evidence="5" key="1">
    <citation type="submission" date="2016-10" db="EMBL/GenBank/DDBJ databases">
        <authorList>
            <person name="Varghese N."/>
            <person name="Submissions S."/>
        </authorList>
    </citation>
    <scope>NUCLEOTIDE SEQUENCE [LARGE SCALE GENOMIC DNA]</scope>
    <source>
        <strain evidence="5">ATCC 25963</strain>
    </source>
</reference>
<dbReference type="InterPro" id="IPR051417">
    <property type="entry name" value="SDr/BOS_complex"/>
</dbReference>
<dbReference type="PROSITE" id="PS50106">
    <property type="entry name" value="PDZ"/>
    <property type="match status" value="1"/>
</dbReference>
<dbReference type="GO" id="GO:0030246">
    <property type="term" value="F:carbohydrate binding"/>
    <property type="evidence" value="ECO:0007669"/>
    <property type="project" value="InterPro"/>
</dbReference>
<dbReference type="STRING" id="54.SAMN02745121_02649"/>
<name>A0A1I1X659_9BACT</name>
<evidence type="ECO:0000313" key="4">
    <source>
        <dbReference type="EMBL" id="SFE00800.1"/>
    </source>
</evidence>
<dbReference type="Pfam" id="PF17820">
    <property type="entry name" value="PDZ_6"/>
    <property type="match status" value="1"/>
</dbReference>
<dbReference type="Proteomes" id="UP000199400">
    <property type="component" value="Unassembled WGS sequence"/>
</dbReference>
<dbReference type="PANTHER" id="PTHR23303:SF14">
    <property type="entry name" value="BOS COMPLEX SUBUNIT NOMO1-RELATED"/>
    <property type="match status" value="1"/>
</dbReference>
<keyword evidence="2" id="KW-0812">Transmembrane</keyword>
<dbReference type="PANTHER" id="PTHR23303">
    <property type="entry name" value="CARBOXYPEPTIDASE REGULATORY REGION-CONTAINING"/>
    <property type="match status" value="1"/>
</dbReference>
<dbReference type="InterPro" id="IPR001478">
    <property type="entry name" value="PDZ"/>
</dbReference>
<dbReference type="InterPro" id="IPR008969">
    <property type="entry name" value="CarboxyPept-like_regulatory"/>
</dbReference>
<dbReference type="SUPFAM" id="SSF49464">
    <property type="entry name" value="Carboxypeptidase regulatory domain-like"/>
    <property type="match status" value="2"/>
</dbReference>
<dbReference type="AlphaFoldDB" id="A0A1I1X659"/>
<dbReference type="Gene3D" id="2.30.42.10">
    <property type="match status" value="1"/>
</dbReference>
<dbReference type="SUPFAM" id="SSF50156">
    <property type="entry name" value="PDZ domain-like"/>
    <property type="match status" value="1"/>
</dbReference>
<feature type="transmembrane region" description="Helical" evidence="2">
    <location>
        <begin position="12"/>
        <end position="28"/>
    </location>
</feature>
<dbReference type="InterPro" id="IPR041489">
    <property type="entry name" value="PDZ_6"/>
</dbReference>
<evidence type="ECO:0000256" key="2">
    <source>
        <dbReference type="SAM" id="Phobius"/>
    </source>
</evidence>
<dbReference type="Gene3D" id="2.60.40.1120">
    <property type="entry name" value="Carboxypeptidase-like, regulatory domain"/>
    <property type="match status" value="7"/>
</dbReference>
<keyword evidence="1" id="KW-0732">Signal</keyword>
<dbReference type="SMART" id="SM00228">
    <property type="entry name" value="PDZ"/>
    <property type="match status" value="1"/>
</dbReference>
<dbReference type="OrthoDB" id="5491003at2"/>
<dbReference type="InterPro" id="IPR036034">
    <property type="entry name" value="PDZ_sf"/>
</dbReference>
<dbReference type="InterPro" id="IPR013784">
    <property type="entry name" value="Carb-bd-like_fold"/>
</dbReference>
<dbReference type="RefSeq" id="WP_096328977.1">
    <property type="nucleotide sequence ID" value="NZ_FOMX01000007.1"/>
</dbReference>
<evidence type="ECO:0000259" key="3">
    <source>
        <dbReference type="PROSITE" id="PS50106"/>
    </source>
</evidence>
<keyword evidence="2" id="KW-0472">Membrane</keyword>
<gene>
    <name evidence="4" type="ORF">SAMN02745121_02649</name>
</gene>
<protein>
    <submittedName>
        <fullName evidence="4">PDZ domain (Also known as DHR or GLGF)</fullName>
    </submittedName>
</protein>
<proteinExistence type="predicted"/>
<organism evidence="4 5">
    <name type="scientific">Nannocystis exedens</name>
    <dbReference type="NCBI Taxonomy" id="54"/>
    <lineage>
        <taxon>Bacteria</taxon>
        <taxon>Pseudomonadati</taxon>
        <taxon>Myxococcota</taxon>
        <taxon>Polyangia</taxon>
        <taxon>Nannocystales</taxon>
        <taxon>Nannocystaceae</taxon>
        <taxon>Nannocystis</taxon>
    </lineage>
</organism>
<evidence type="ECO:0000256" key="1">
    <source>
        <dbReference type="ARBA" id="ARBA00022729"/>
    </source>
</evidence>
<feature type="domain" description="PDZ" evidence="3">
    <location>
        <begin position="891"/>
        <end position="956"/>
    </location>
</feature>